<dbReference type="PANTHER" id="PTHR47481">
    <property type="match status" value="1"/>
</dbReference>
<proteinExistence type="predicted"/>
<gene>
    <name evidence="1" type="ORF">CXB51_035264</name>
</gene>
<dbReference type="EMBL" id="JAHUZN010000013">
    <property type="protein sequence ID" value="KAG8472515.1"/>
    <property type="molecule type" value="Genomic_DNA"/>
</dbReference>
<sequence>MEFVCSFDSTTRRDFNSVAFATQKVATLVDDSNFLAWKQHVLLVLKTHPLQQSVSVLPHTITDDAGHLVENLTFVQYEQQDSTLSAWLLSTVSASFHNQLIGSSSSAFTLWEALTRIFGT</sequence>
<dbReference type="AlphaFoldDB" id="A0A8J5Y683"/>
<name>A0A8J5Y683_9ROSI</name>
<accession>A0A8J5Y683</accession>
<dbReference type="OrthoDB" id="973354at2759"/>
<protein>
    <recommendedName>
        <fullName evidence="3">Retrotransposon Copia-like N-terminal domain-containing protein</fullName>
    </recommendedName>
</protein>
<evidence type="ECO:0000313" key="1">
    <source>
        <dbReference type="EMBL" id="KAG8472515.1"/>
    </source>
</evidence>
<organism evidence="1 2">
    <name type="scientific">Gossypium anomalum</name>
    <dbReference type="NCBI Taxonomy" id="47600"/>
    <lineage>
        <taxon>Eukaryota</taxon>
        <taxon>Viridiplantae</taxon>
        <taxon>Streptophyta</taxon>
        <taxon>Embryophyta</taxon>
        <taxon>Tracheophyta</taxon>
        <taxon>Spermatophyta</taxon>
        <taxon>Magnoliopsida</taxon>
        <taxon>eudicotyledons</taxon>
        <taxon>Gunneridae</taxon>
        <taxon>Pentapetalae</taxon>
        <taxon>rosids</taxon>
        <taxon>malvids</taxon>
        <taxon>Malvales</taxon>
        <taxon>Malvaceae</taxon>
        <taxon>Malvoideae</taxon>
        <taxon>Gossypium</taxon>
    </lineage>
</organism>
<comment type="caution">
    <text evidence="1">The sequence shown here is derived from an EMBL/GenBank/DDBJ whole genome shotgun (WGS) entry which is preliminary data.</text>
</comment>
<dbReference type="PANTHER" id="PTHR47481:SF30">
    <property type="entry name" value="CCHC-TYPE DOMAIN-CONTAINING PROTEIN"/>
    <property type="match status" value="1"/>
</dbReference>
<evidence type="ECO:0008006" key="3">
    <source>
        <dbReference type="Google" id="ProtNLM"/>
    </source>
</evidence>
<evidence type="ECO:0000313" key="2">
    <source>
        <dbReference type="Proteomes" id="UP000701853"/>
    </source>
</evidence>
<reference evidence="1 2" key="1">
    <citation type="journal article" date="2021" name="bioRxiv">
        <title>The Gossypium anomalum genome as a resource for cotton improvement and evolutionary analysis of hybrid incompatibility.</title>
        <authorList>
            <person name="Grover C.E."/>
            <person name="Yuan D."/>
            <person name="Arick M.A."/>
            <person name="Miller E.R."/>
            <person name="Hu G."/>
            <person name="Peterson D.G."/>
            <person name="Wendel J.F."/>
            <person name="Udall J.A."/>
        </authorList>
    </citation>
    <scope>NUCLEOTIDE SEQUENCE [LARGE SCALE GENOMIC DNA]</scope>
    <source>
        <strain evidence="1">JFW-Udall</strain>
        <tissue evidence="1">Leaf</tissue>
    </source>
</reference>
<keyword evidence="2" id="KW-1185">Reference proteome</keyword>
<dbReference type="Proteomes" id="UP000701853">
    <property type="component" value="Chromosome 13"/>
</dbReference>